<dbReference type="Gene3D" id="2.70.150.10">
    <property type="entry name" value="Calcium-transporting ATPase, cytoplasmic transduction domain A"/>
    <property type="match status" value="1"/>
</dbReference>
<accession>A0A6A1W400</accession>
<dbReference type="Gene3D" id="3.40.1110.10">
    <property type="entry name" value="Calcium-transporting ATPase, cytoplasmic domain N"/>
    <property type="match status" value="1"/>
</dbReference>
<keyword evidence="4 10" id="KW-0479">Metal-binding</keyword>
<comment type="caution">
    <text evidence="12">The sequence shown here is derived from an EMBL/GenBank/DDBJ whole genome shotgun (WGS) entry which is preliminary data.</text>
</comment>
<dbReference type="Pfam" id="PF00702">
    <property type="entry name" value="Hydrolase"/>
    <property type="match status" value="1"/>
</dbReference>
<dbReference type="CDD" id="cd00371">
    <property type="entry name" value="HMA"/>
    <property type="match status" value="1"/>
</dbReference>
<dbReference type="InterPro" id="IPR027256">
    <property type="entry name" value="P-typ_ATPase_IB"/>
</dbReference>
<reference evidence="12 13" key="1">
    <citation type="journal article" date="2019" name="Plant Biotechnol. J.">
        <title>The red bayberry genome and genetic basis of sex determination.</title>
        <authorList>
            <person name="Jia H.M."/>
            <person name="Jia H.J."/>
            <person name="Cai Q.L."/>
            <person name="Wang Y."/>
            <person name="Zhao H.B."/>
            <person name="Yang W.F."/>
            <person name="Wang G.Y."/>
            <person name="Li Y.H."/>
            <person name="Zhan D.L."/>
            <person name="Shen Y.T."/>
            <person name="Niu Q.F."/>
            <person name="Chang L."/>
            <person name="Qiu J."/>
            <person name="Zhao L."/>
            <person name="Xie H.B."/>
            <person name="Fu W.Y."/>
            <person name="Jin J."/>
            <person name="Li X.W."/>
            <person name="Jiao Y."/>
            <person name="Zhou C.C."/>
            <person name="Tu T."/>
            <person name="Chai C.Y."/>
            <person name="Gao J.L."/>
            <person name="Fan L.J."/>
            <person name="van de Weg E."/>
            <person name="Wang J.Y."/>
            <person name="Gao Z.S."/>
        </authorList>
    </citation>
    <scope>NUCLEOTIDE SEQUENCE [LARGE SCALE GENOMIC DNA]</scope>
    <source>
        <tissue evidence="12">Leaves</tissue>
    </source>
</reference>
<keyword evidence="8 10" id="KW-1133">Transmembrane helix</keyword>
<dbReference type="PANTHER" id="PTHR43520:SF19">
    <property type="entry name" value="COPPER-TRANSPORTING ATPASE PAA2, CHLOROPLASTIC"/>
    <property type="match status" value="1"/>
</dbReference>
<evidence type="ECO:0000256" key="7">
    <source>
        <dbReference type="ARBA" id="ARBA00022967"/>
    </source>
</evidence>
<evidence type="ECO:0000313" key="12">
    <source>
        <dbReference type="EMBL" id="KAB1219845.1"/>
    </source>
</evidence>
<dbReference type="InterPro" id="IPR036163">
    <property type="entry name" value="HMA_dom_sf"/>
</dbReference>
<evidence type="ECO:0000256" key="10">
    <source>
        <dbReference type="RuleBase" id="RU362081"/>
    </source>
</evidence>
<sequence>MNTDLLRLSLSPHQKLCFSYGSIPMAQRFCFETLVPRKRRRNLFLSKRCRRAALNLFITNSLEIEPLIQNDSVTQERTCNESSVLLDVSGMMCGSCVSRVKSVLSADERVDSVVVNMLTETAAVRLNPEIAMTDLSANVAESLAGRLTECGFPSKRRVSGVGVAENVKNWKEMAKKKEELLARSRNRVAFAWTLVALCCGSHASHILHSLGIYIAHGSFWDVLHNSYVKGGLSLGALLGPGRDLLFDGLSAFKKGSPNMNSLVGFGSIAAFVISTVSLLNPGLEWDASFFEEPVMLLGFVLLGRSLEERARIRASSDMNELLSLISTQSRLVIMSSESDSDADTVLGSDAVCVEVPTDDIRVGDSVLVLPGETFPIDGRVLSGRSVVDESMLTGESLPVFKEKGLTVSAGTINWDGPLRIEASSTGTTSTISKIFRMVEDAQGHEAPVQKLADSIAGPFVYSVMTLSAATFAFWYYIGTHICPDVLLNDIAGPEGDPLLLSLKLAVDVLVVSCPCALGLATPTAILVGTSLGAREGLLIRGGDVLQRLASIDYVALDKTGTLTEGKPAVSAVASLIYEESEILRIAAAVEKTASHPIAKAIVRKAETLNLDLPVTRGQLVEPGFGTLAEVDGHLVAIGALEWVHKRFQRKASPSDLRNLELVVMQHSLEGISLSNYSKTVVYVGREGEGIIGAIAVSDSLRDDAKSTVTRLQQKGINVVLLSGDREEAVATIAKTVGIRSDSINASLSPQQKSGVISALKSAGHRVAMVGDGINDAPSLALADVGIALQIDAQETAASDAASIVLLGNKLSQVVDALELAQATMAKVYQNLSWAIAYNVVAIPIATGALLPGYDFAMTPSLSGGLMAMSSIFVVTNSLLLQRHGSQRTRKD</sequence>
<evidence type="ECO:0000313" key="13">
    <source>
        <dbReference type="Proteomes" id="UP000516437"/>
    </source>
</evidence>
<comment type="similarity">
    <text evidence="2 10">Belongs to the cation transport ATPase (P-type) (TC 3.A.3) family. Type IB subfamily.</text>
</comment>
<evidence type="ECO:0000256" key="6">
    <source>
        <dbReference type="ARBA" id="ARBA00022840"/>
    </source>
</evidence>
<dbReference type="Gene3D" id="3.30.70.100">
    <property type="match status" value="1"/>
</dbReference>
<dbReference type="InterPro" id="IPR036412">
    <property type="entry name" value="HAD-like_sf"/>
</dbReference>
<dbReference type="PANTHER" id="PTHR43520">
    <property type="entry name" value="ATP7, ISOFORM B"/>
    <property type="match status" value="1"/>
</dbReference>
<dbReference type="AlphaFoldDB" id="A0A6A1W400"/>
<feature type="transmembrane region" description="Helical" evidence="10">
    <location>
        <begin position="862"/>
        <end position="880"/>
    </location>
</feature>
<keyword evidence="5 10" id="KW-0547">Nucleotide-binding</keyword>
<dbReference type="GO" id="GO:0016020">
    <property type="term" value="C:membrane"/>
    <property type="evidence" value="ECO:0007669"/>
    <property type="project" value="UniProtKB-SubCell"/>
</dbReference>
<gene>
    <name evidence="12" type="ORF">CJ030_MR3G009487</name>
</gene>
<dbReference type="NCBIfam" id="TIGR01525">
    <property type="entry name" value="ATPase-IB_hvy"/>
    <property type="match status" value="1"/>
</dbReference>
<evidence type="ECO:0000256" key="9">
    <source>
        <dbReference type="ARBA" id="ARBA00023136"/>
    </source>
</evidence>
<evidence type="ECO:0000256" key="3">
    <source>
        <dbReference type="ARBA" id="ARBA00022692"/>
    </source>
</evidence>
<dbReference type="Proteomes" id="UP000516437">
    <property type="component" value="Chromosome 3"/>
</dbReference>
<dbReference type="SUPFAM" id="SSF81660">
    <property type="entry name" value="Metal cation-transporting ATPase, ATP-binding domain N"/>
    <property type="match status" value="1"/>
</dbReference>
<evidence type="ECO:0000256" key="8">
    <source>
        <dbReference type="ARBA" id="ARBA00022989"/>
    </source>
</evidence>
<proteinExistence type="inferred from homology"/>
<dbReference type="EMBL" id="RXIC02000021">
    <property type="protein sequence ID" value="KAB1219845.1"/>
    <property type="molecule type" value="Genomic_DNA"/>
</dbReference>
<feature type="transmembrane region" description="Helical" evidence="10">
    <location>
        <begin position="459"/>
        <end position="477"/>
    </location>
</feature>
<dbReference type="GO" id="GO:0043682">
    <property type="term" value="F:P-type divalent copper transporter activity"/>
    <property type="evidence" value="ECO:0007669"/>
    <property type="project" value="TreeGrafter"/>
</dbReference>
<dbReference type="GO" id="GO:0055070">
    <property type="term" value="P:copper ion homeostasis"/>
    <property type="evidence" value="ECO:0007669"/>
    <property type="project" value="TreeGrafter"/>
</dbReference>
<dbReference type="SUPFAM" id="SSF81665">
    <property type="entry name" value="Calcium ATPase, transmembrane domain M"/>
    <property type="match status" value="1"/>
</dbReference>
<dbReference type="SUPFAM" id="SSF55008">
    <property type="entry name" value="HMA, heavy metal-associated domain"/>
    <property type="match status" value="1"/>
</dbReference>
<dbReference type="Pfam" id="PF00403">
    <property type="entry name" value="HMA"/>
    <property type="match status" value="1"/>
</dbReference>
<dbReference type="InterPro" id="IPR023298">
    <property type="entry name" value="ATPase_P-typ_TM_dom_sf"/>
</dbReference>
<dbReference type="SFLD" id="SFLDF00027">
    <property type="entry name" value="p-type_atpase"/>
    <property type="match status" value="1"/>
</dbReference>
<dbReference type="FunFam" id="2.70.150.10:FF:000002">
    <property type="entry name" value="Copper-transporting ATPase 1, putative"/>
    <property type="match status" value="1"/>
</dbReference>
<evidence type="ECO:0000259" key="11">
    <source>
        <dbReference type="PROSITE" id="PS50846"/>
    </source>
</evidence>
<dbReference type="SUPFAM" id="SSF81653">
    <property type="entry name" value="Calcium ATPase, transduction domain A"/>
    <property type="match status" value="1"/>
</dbReference>
<dbReference type="NCBIfam" id="TIGR01494">
    <property type="entry name" value="ATPase_P-type"/>
    <property type="match status" value="1"/>
</dbReference>
<name>A0A6A1W400_9ROSI</name>
<dbReference type="OrthoDB" id="432719at2759"/>
<feature type="transmembrane region" description="Helical" evidence="10">
    <location>
        <begin position="831"/>
        <end position="850"/>
    </location>
</feature>
<keyword evidence="9 10" id="KW-0472">Membrane</keyword>
<dbReference type="InterPro" id="IPR023299">
    <property type="entry name" value="ATPase_P-typ_cyto_dom_N"/>
</dbReference>
<dbReference type="InterPro" id="IPR006121">
    <property type="entry name" value="HMA_dom"/>
</dbReference>
<comment type="subcellular location">
    <subcellularLocation>
        <location evidence="1">Membrane</location>
        <topology evidence="1">Multi-pass membrane protein</topology>
    </subcellularLocation>
</comment>
<dbReference type="SFLD" id="SFLDS00003">
    <property type="entry name" value="Haloacid_Dehalogenase"/>
    <property type="match status" value="1"/>
</dbReference>
<dbReference type="GO" id="GO:0016887">
    <property type="term" value="F:ATP hydrolysis activity"/>
    <property type="evidence" value="ECO:0007669"/>
    <property type="project" value="InterPro"/>
</dbReference>
<comment type="caution">
    <text evidence="10">Lacks conserved residue(s) required for the propagation of feature annotation.</text>
</comment>
<dbReference type="FunFam" id="3.40.1110.10:FF:000046">
    <property type="entry name" value="Copper-transporting ATPase PAA2, chloroplastic"/>
    <property type="match status" value="1"/>
</dbReference>
<dbReference type="Pfam" id="PF00122">
    <property type="entry name" value="E1-E2_ATPase"/>
    <property type="match status" value="1"/>
</dbReference>
<protein>
    <submittedName>
        <fullName evidence="12">Copper-transporting ATPase PAA2, chloroplastic</fullName>
    </submittedName>
</protein>
<dbReference type="InterPro" id="IPR023214">
    <property type="entry name" value="HAD_sf"/>
</dbReference>
<dbReference type="InterPro" id="IPR018303">
    <property type="entry name" value="ATPase_P-typ_P_site"/>
</dbReference>
<evidence type="ECO:0000256" key="4">
    <source>
        <dbReference type="ARBA" id="ARBA00022723"/>
    </source>
</evidence>
<evidence type="ECO:0000256" key="2">
    <source>
        <dbReference type="ARBA" id="ARBA00006024"/>
    </source>
</evidence>
<dbReference type="Gene3D" id="3.40.50.1000">
    <property type="entry name" value="HAD superfamily/HAD-like"/>
    <property type="match status" value="1"/>
</dbReference>
<dbReference type="InterPro" id="IPR059000">
    <property type="entry name" value="ATPase_P-type_domA"/>
</dbReference>
<dbReference type="InterPro" id="IPR001757">
    <property type="entry name" value="P_typ_ATPase"/>
</dbReference>
<dbReference type="PRINTS" id="PR00119">
    <property type="entry name" value="CATATPASE"/>
</dbReference>
<dbReference type="SUPFAM" id="SSF56784">
    <property type="entry name" value="HAD-like"/>
    <property type="match status" value="1"/>
</dbReference>
<dbReference type="SFLD" id="SFLDG00002">
    <property type="entry name" value="C1.7:_P-type_atpase_like"/>
    <property type="match status" value="1"/>
</dbReference>
<feature type="domain" description="HMA" evidence="11">
    <location>
        <begin position="82"/>
        <end position="155"/>
    </location>
</feature>
<organism evidence="12 13">
    <name type="scientific">Morella rubra</name>
    <name type="common">Chinese bayberry</name>
    <dbReference type="NCBI Taxonomy" id="262757"/>
    <lineage>
        <taxon>Eukaryota</taxon>
        <taxon>Viridiplantae</taxon>
        <taxon>Streptophyta</taxon>
        <taxon>Embryophyta</taxon>
        <taxon>Tracheophyta</taxon>
        <taxon>Spermatophyta</taxon>
        <taxon>Magnoliopsida</taxon>
        <taxon>eudicotyledons</taxon>
        <taxon>Gunneridae</taxon>
        <taxon>Pentapetalae</taxon>
        <taxon>rosids</taxon>
        <taxon>fabids</taxon>
        <taxon>Fagales</taxon>
        <taxon>Myricaceae</taxon>
        <taxon>Morella</taxon>
    </lineage>
</organism>
<evidence type="ECO:0000256" key="1">
    <source>
        <dbReference type="ARBA" id="ARBA00004141"/>
    </source>
</evidence>
<evidence type="ECO:0000256" key="5">
    <source>
        <dbReference type="ARBA" id="ARBA00022741"/>
    </source>
</evidence>
<keyword evidence="7" id="KW-1278">Translocase</keyword>
<dbReference type="InterPro" id="IPR044492">
    <property type="entry name" value="P_typ_ATPase_HD_dom"/>
</dbReference>
<keyword evidence="3 10" id="KW-0812">Transmembrane</keyword>
<dbReference type="InterPro" id="IPR008250">
    <property type="entry name" value="ATPase_P-typ_transduc_dom_A_sf"/>
</dbReference>
<dbReference type="GO" id="GO:0005524">
    <property type="term" value="F:ATP binding"/>
    <property type="evidence" value="ECO:0007669"/>
    <property type="project" value="UniProtKB-UniRule"/>
</dbReference>
<dbReference type="PROSITE" id="PS50846">
    <property type="entry name" value="HMA_2"/>
    <property type="match status" value="1"/>
</dbReference>
<dbReference type="PROSITE" id="PS00154">
    <property type="entry name" value="ATPASE_E1_E2"/>
    <property type="match status" value="1"/>
</dbReference>
<keyword evidence="6 10" id="KW-0067">ATP-binding</keyword>
<dbReference type="GO" id="GO:0005507">
    <property type="term" value="F:copper ion binding"/>
    <property type="evidence" value="ECO:0007669"/>
    <property type="project" value="TreeGrafter"/>
</dbReference>
<keyword evidence="13" id="KW-1185">Reference proteome</keyword>